<feature type="region of interest" description="Disordered" evidence="1">
    <location>
        <begin position="1"/>
        <end position="45"/>
    </location>
</feature>
<evidence type="ECO:0000313" key="3">
    <source>
        <dbReference type="Proteomes" id="UP001283341"/>
    </source>
</evidence>
<organism evidence="2 3">
    <name type="scientific">Apodospora peruviana</name>
    <dbReference type="NCBI Taxonomy" id="516989"/>
    <lineage>
        <taxon>Eukaryota</taxon>
        <taxon>Fungi</taxon>
        <taxon>Dikarya</taxon>
        <taxon>Ascomycota</taxon>
        <taxon>Pezizomycotina</taxon>
        <taxon>Sordariomycetes</taxon>
        <taxon>Sordariomycetidae</taxon>
        <taxon>Sordariales</taxon>
        <taxon>Lasiosphaeriaceae</taxon>
        <taxon>Apodospora</taxon>
    </lineage>
</organism>
<evidence type="ECO:0000256" key="1">
    <source>
        <dbReference type="SAM" id="MobiDB-lite"/>
    </source>
</evidence>
<feature type="compositionally biased region" description="Basic and acidic residues" evidence="1">
    <location>
        <begin position="28"/>
        <end position="38"/>
    </location>
</feature>
<dbReference type="EMBL" id="JAUEDM010000005">
    <property type="protein sequence ID" value="KAK3316023.1"/>
    <property type="molecule type" value="Genomic_DNA"/>
</dbReference>
<proteinExistence type="predicted"/>
<sequence length="257" mass="28464">MPKFRKNSQIPSDPPYKDGMHKFSSKPPGHEAARLRENQRRHRARVKGRITDLETALDDTQERLNNALSRIEDLTAEVHRLQLALGESQQGPVLRGHDHAVPDPILPLESRPNTSSLESHCCNRTTTCGPEPDEISQITARKQTQQDLIVLSADELSPAQDATHYTNKPGVPGDTVAKAGDDPTDDCPSLPPPSPGESTMTCREAYAMIKDRIMPDFDPELVTEWLKPGFRRATCPGDGCRVQTHILFALVDHITSV</sequence>
<keyword evidence="3" id="KW-1185">Reference proteome</keyword>
<protein>
    <submittedName>
        <fullName evidence="2">Uncharacterized protein</fullName>
    </submittedName>
</protein>
<dbReference type="Proteomes" id="UP001283341">
    <property type="component" value="Unassembled WGS sequence"/>
</dbReference>
<accession>A0AAE0M255</accession>
<feature type="region of interest" description="Disordered" evidence="1">
    <location>
        <begin position="161"/>
        <end position="199"/>
    </location>
</feature>
<reference evidence="2" key="1">
    <citation type="journal article" date="2023" name="Mol. Phylogenet. Evol.">
        <title>Genome-scale phylogeny and comparative genomics of the fungal order Sordariales.</title>
        <authorList>
            <person name="Hensen N."/>
            <person name="Bonometti L."/>
            <person name="Westerberg I."/>
            <person name="Brannstrom I.O."/>
            <person name="Guillou S."/>
            <person name="Cros-Aarteil S."/>
            <person name="Calhoun S."/>
            <person name="Haridas S."/>
            <person name="Kuo A."/>
            <person name="Mondo S."/>
            <person name="Pangilinan J."/>
            <person name="Riley R."/>
            <person name="LaButti K."/>
            <person name="Andreopoulos B."/>
            <person name="Lipzen A."/>
            <person name="Chen C."/>
            <person name="Yan M."/>
            <person name="Daum C."/>
            <person name="Ng V."/>
            <person name="Clum A."/>
            <person name="Steindorff A."/>
            <person name="Ohm R.A."/>
            <person name="Martin F."/>
            <person name="Silar P."/>
            <person name="Natvig D.O."/>
            <person name="Lalanne C."/>
            <person name="Gautier V."/>
            <person name="Ament-Velasquez S.L."/>
            <person name="Kruys A."/>
            <person name="Hutchinson M.I."/>
            <person name="Powell A.J."/>
            <person name="Barry K."/>
            <person name="Miller A.N."/>
            <person name="Grigoriev I.V."/>
            <person name="Debuchy R."/>
            <person name="Gladieux P."/>
            <person name="Hiltunen Thoren M."/>
            <person name="Johannesson H."/>
        </authorList>
    </citation>
    <scope>NUCLEOTIDE SEQUENCE</scope>
    <source>
        <strain evidence="2">CBS 118394</strain>
    </source>
</reference>
<comment type="caution">
    <text evidence="2">The sequence shown here is derived from an EMBL/GenBank/DDBJ whole genome shotgun (WGS) entry which is preliminary data.</text>
</comment>
<gene>
    <name evidence="2" type="ORF">B0H66DRAFT_560136</name>
</gene>
<dbReference type="AlphaFoldDB" id="A0AAE0M255"/>
<evidence type="ECO:0000313" key="2">
    <source>
        <dbReference type="EMBL" id="KAK3316023.1"/>
    </source>
</evidence>
<dbReference type="CDD" id="cd14688">
    <property type="entry name" value="bZIP_YAP"/>
    <property type="match status" value="1"/>
</dbReference>
<reference evidence="2" key="2">
    <citation type="submission" date="2023-06" db="EMBL/GenBank/DDBJ databases">
        <authorList>
            <consortium name="Lawrence Berkeley National Laboratory"/>
            <person name="Haridas S."/>
            <person name="Hensen N."/>
            <person name="Bonometti L."/>
            <person name="Westerberg I."/>
            <person name="Brannstrom I.O."/>
            <person name="Guillou S."/>
            <person name="Cros-Aarteil S."/>
            <person name="Calhoun S."/>
            <person name="Kuo A."/>
            <person name="Mondo S."/>
            <person name="Pangilinan J."/>
            <person name="Riley R."/>
            <person name="Labutti K."/>
            <person name="Andreopoulos B."/>
            <person name="Lipzen A."/>
            <person name="Chen C."/>
            <person name="Yanf M."/>
            <person name="Daum C."/>
            <person name="Ng V."/>
            <person name="Clum A."/>
            <person name="Steindorff A."/>
            <person name="Ohm R."/>
            <person name="Martin F."/>
            <person name="Silar P."/>
            <person name="Natvig D."/>
            <person name="Lalanne C."/>
            <person name="Gautier V."/>
            <person name="Ament-Velasquez S.L."/>
            <person name="Kruys A."/>
            <person name="Hutchinson M.I."/>
            <person name="Powell A.J."/>
            <person name="Barry K."/>
            <person name="Miller A.N."/>
            <person name="Grigoriev I.V."/>
            <person name="Debuchy R."/>
            <person name="Gladieux P."/>
            <person name="Thoren M.H."/>
            <person name="Johannesson H."/>
        </authorList>
    </citation>
    <scope>NUCLEOTIDE SEQUENCE</scope>
    <source>
        <strain evidence="2">CBS 118394</strain>
    </source>
</reference>
<name>A0AAE0M255_9PEZI</name>
<dbReference type="Gene3D" id="1.20.5.170">
    <property type="match status" value="1"/>
</dbReference>